<accession>A0A7D4UCE4</accession>
<keyword evidence="2" id="KW-1185">Reference proteome</keyword>
<dbReference type="KEGG" id="mmab:HQ865_18545"/>
<dbReference type="EMBL" id="CP054139">
    <property type="protein sequence ID" value="QKJ31678.1"/>
    <property type="molecule type" value="Genomic_DNA"/>
</dbReference>
<proteinExistence type="predicted"/>
<gene>
    <name evidence="1" type="ORF">HQ865_18545</name>
</gene>
<dbReference type="Proteomes" id="UP000505355">
    <property type="component" value="Chromosome"/>
</dbReference>
<dbReference type="RefSeq" id="WP_173416337.1">
    <property type="nucleotide sequence ID" value="NZ_CP054139.1"/>
</dbReference>
<name>A0A7D4UCE4_9SPHI</name>
<reference evidence="1 2" key="1">
    <citation type="submission" date="2020-05" db="EMBL/GenBank/DDBJ databases">
        <title>Mucilaginibacter mali sp. nov.</title>
        <authorList>
            <person name="Kim H.S."/>
            <person name="Lee K.C."/>
            <person name="Suh M.K."/>
            <person name="Kim J.-S."/>
            <person name="Han K.-I."/>
            <person name="Eom M.K."/>
            <person name="Shin Y.K."/>
            <person name="Lee J.-S."/>
        </authorList>
    </citation>
    <scope>NUCLEOTIDE SEQUENCE [LARGE SCALE GENOMIC DNA]</scope>
    <source>
        <strain evidence="1 2">G2-14</strain>
    </source>
</reference>
<evidence type="ECO:0000313" key="1">
    <source>
        <dbReference type="EMBL" id="QKJ31678.1"/>
    </source>
</evidence>
<dbReference type="AlphaFoldDB" id="A0A7D4UCE4"/>
<organism evidence="1 2">
    <name type="scientific">Mucilaginibacter mali</name>
    <dbReference type="NCBI Taxonomy" id="2740462"/>
    <lineage>
        <taxon>Bacteria</taxon>
        <taxon>Pseudomonadati</taxon>
        <taxon>Bacteroidota</taxon>
        <taxon>Sphingobacteriia</taxon>
        <taxon>Sphingobacteriales</taxon>
        <taxon>Sphingobacteriaceae</taxon>
        <taxon>Mucilaginibacter</taxon>
    </lineage>
</organism>
<evidence type="ECO:0000313" key="2">
    <source>
        <dbReference type="Proteomes" id="UP000505355"/>
    </source>
</evidence>
<protein>
    <submittedName>
        <fullName evidence="1">Uncharacterized protein</fullName>
    </submittedName>
</protein>
<sequence length="277" mass="29617">MKLLSSPLTLTGALLLLMHLNSFGQKLPSEQKEGVYAPANIKIDGKPIEWTGKFQAKNSATLLTYVMANDEQNLYLTIQADQTPALGKIFYDGISLVIKSRKDKKLKPVKMTYPLVSITERSNIVIPLRDKNKNTDSVVAMVNDQLSRSAKKILVDGIADITDPDVSVYNEVGLKAAVMVDNTRTMTFEYLLPLKYIQHLMDENGSFDYSIVVNGAKLNPGDMVVAGSSVSGGGGGGGATFSSGGGSLGAMTISVSAVGGDIFSPTDLKATYTLAKK</sequence>